<evidence type="ECO:0000313" key="1">
    <source>
        <dbReference type="EMBL" id="EFQ97755.1"/>
    </source>
</evidence>
<dbReference type="InParanoid" id="E5R1Q7"/>
<name>E5R1Q7_ARTGP</name>
<sequence>MATMQSPEYSEELEILWRIRYKGFQGTVHGYRLNGVMSPGEIYRKNEGKDSLYILSRKDKIRKTPVLMLQDKRKGN</sequence>
<dbReference type="EMBL" id="DS989822">
    <property type="protein sequence ID" value="EFQ97755.1"/>
    <property type="molecule type" value="Genomic_DNA"/>
</dbReference>
<keyword evidence="2" id="KW-1185">Reference proteome</keyword>
<dbReference type="AlphaFoldDB" id="E5R1Q7"/>
<reference evidence="2" key="1">
    <citation type="journal article" date="2012" name="MBio">
        <title>Comparative genome analysis of Trichophyton rubrum and related dermatophytes reveals candidate genes involved in infection.</title>
        <authorList>
            <person name="Martinez D.A."/>
            <person name="Oliver B.G."/>
            <person name="Graeser Y."/>
            <person name="Goldberg J.M."/>
            <person name="Li W."/>
            <person name="Martinez-Rossi N.M."/>
            <person name="Monod M."/>
            <person name="Shelest E."/>
            <person name="Barton R.C."/>
            <person name="Birch E."/>
            <person name="Brakhage A.A."/>
            <person name="Chen Z."/>
            <person name="Gurr S.J."/>
            <person name="Heiman D."/>
            <person name="Heitman J."/>
            <person name="Kosti I."/>
            <person name="Rossi A."/>
            <person name="Saif S."/>
            <person name="Samalova M."/>
            <person name="Saunders C.W."/>
            <person name="Shea T."/>
            <person name="Summerbell R.C."/>
            <person name="Xu J."/>
            <person name="Young S."/>
            <person name="Zeng Q."/>
            <person name="Birren B.W."/>
            <person name="Cuomo C.A."/>
            <person name="White T.C."/>
        </authorList>
    </citation>
    <scope>NUCLEOTIDE SEQUENCE [LARGE SCALE GENOMIC DNA]</scope>
    <source>
        <strain evidence="2">ATCC MYA-4604 / CBS 118893</strain>
    </source>
</reference>
<protein>
    <submittedName>
        <fullName evidence="1">Uncharacterized protein</fullName>
    </submittedName>
</protein>
<organism evidence="2">
    <name type="scientific">Arthroderma gypseum (strain ATCC MYA-4604 / CBS 118893)</name>
    <name type="common">Microsporum gypseum</name>
    <dbReference type="NCBI Taxonomy" id="535722"/>
    <lineage>
        <taxon>Eukaryota</taxon>
        <taxon>Fungi</taxon>
        <taxon>Dikarya</taxon>
        <taxon>Ascomycota</taxon>
        <taxon>Pezizomycotina</taxon>
        <taxon>Eurotiomycetes</taxon>
        <taxon>Eurotiomycetidae</taxon>
        <taxon>Onygenales</taxon>
        <taxon>Arthrodermataceae</taxon>
        <taxon>Nannizzia</taxon>
    </lineage>
</organism>
<dbReference type="Proteomes" id="UP000002669">
    <property type="component" value="Unassembled WGS sequence"/>
</dbReference>
<dbReference type="HOGENOM" id="CLU_2654023_0_0_1"/>
<dbReference type="RefSeq" id="XP_003176707.1">
    <property type="nucleotide sequence ID" value="XM_003176659.1"/>
</dbReference>
<gene>
    <name evidence="1" type="ORF">MGYG_00796</name>
</gene>
<dbReference type="VEuPathDB" id="FungiDB:MGYG_00796"/>
<proteinExistence type="predicted"/>
<accession>E5R1Q7</accession>
<dbReference type="GeneID" id="10032029"/>
<evidence type="ECO:0000313" key="2">
    <source>
        <dbReference type="Proteomes" id="UP000002669"/>
    </source>
</evidence>